<organism evidence="1 2">
    <name type="scientific">Chitinophaga rupis</name>
    <dbReference type="NCBI Taxonomy" id="573321"/>
    <lineage>
        <taxon>Bacteria</taxon>
        <taxon>Pseudomonadati</taxon>
        <taxon>Bacteroidota</taxon>
        <taxon>Chitinophagia</taxon>
        <taxon>Chitinophagales</taxon>
        <taxon>Chitinophagaceae</taxon>
        <taxon>Chitinophaga</taxon>
    </lineage>
</organism>
<reference evidence="1 2" key="1">
    <citation type="submission" date="2016-10" db="EMBL/GenBank/DDBJ databases">
        <authorList>
            <person name="de Groot N.N."/>
        </authorList>
    </citation>
    <scope>NUCLEOTIDE SEQUENCE [LARGE SCALE GENOMIC DNA]</scope>
    <source>
        <strain evidence="1 2">DSM 21039</strain>
    </source>
</reference>
<name>A0A1H7ZG66_9BACT</name>
<proteinExistence type="predicted"/>
<sequence>MIGKNGIDVFVQSIEMTSNQNQIINEISTFYLLKDTYKRNKKECKDFILSQEPPKEYKKQHEIWNQPVESQQFNYVDVTESEKIIEYAEPHNVKSIFGSIDQSNYDGLPF</sequence>
<dbReference type="Proteomes" id="UP000198984">
    <property type="component" value="Unassembled WGS sequence"/>
</dbReference>
<evidence type="ECO:0000313" key="1">
    <source>
        <dbReference type="EMBL" id="SEM57251.1"/>
    </source>
</evidence>
<dbReference type="AlphaFoldDB" id="A0A1H7ZG66"/>
<dbReference type="EMBL" id="FOBB01000005">
    <property type="protein sequence ID" value="SEM57251.1"/>
    <property type="molecule type" value="Genomic_DNA"/>
</dbReference>
<gene>
    <name evidence="1" type="ORF">SAMN04488505_10576</name>
</gene>
<accession>A0A1H7ZG66</accession>
<evidence type="ECO:0000313" key="2">
    <source>
        <dbReference type="Proteomes" id="UP000198984"/>
    </source>
</evidence>
<protein>
    <submittedName>
        <fullName evidence="1">Uncharacterized protein</fullName>
    </submittedName>
</protein>
<keyword evidence="2" id="KW-1185">Reference proteome</keyword>